<evidence type="ECO:0000256" key="3">
    <source>
        <dbReference type="ARBA" id="ARBA00022741"/>
    </source>
</evidence>
<feature type="transmembrane region" description="Helical" evidence="9">
    <location>
        <begin position="716"/>
        <end position="737"/>
    </location>
</feature>
<evidence type="ECO:0000256" key="2">
    <source>
        <dbReference type="ARBA" id="ARBA00022692"/>
    </source>
</evidence>
<protein>
    <submittedName>
        <fullName evidence="11">Cation-transporting P-type ATPase</fullName>
    </submittedName>
</protein>
<dbReference type="PRINTS" id="PR00120">
    <property type="entry name" value="HATPASE"/>
</dbReference>
<comment type="caution">
    <text evidence="11">The sequence shown here is derived from an EMBL/GenBank/DDBJ whole genome shotgun (WGS) entry which is preliminary data.</text>
</comment>
<keyword evidence="5" id="KW-1278">Translocase</keyword>
<dbReference type="InterPro" id="IPR023299">
    <property type="entry name" value="ATPase_P-typ_cyto_dom_N"/>
</dbReference>
<dbReference type="Pfam" id="PF00689">
    <property type="entry name" value="Cation_ATPase_C"/>
    <property type="match status" value="1"/>
</dbReference>
<keyword evidence="4" id="KW-0067">ATP-binding</keyword>
<dbReference type="PANTHER" id="PTHR42861">
    <property type="entry name" value="CALCIUM-TRANSPORTING ATPASE"/>
    <property type="match status" value="1"/>
</dbReference>
<comment type="subcellular location">
    <subcellularLocation>
        <location evidence="1">Cell membrane</location>
        <topology evidence="1">Multi-pass membrane protein</topology>
    </subcellularLocation>
</comment>
<evidence type="ECO:0000256" key="8">
    <source>
        <dbReference type="ARBA" id="ARBA00049360"/>
    </source>
</evidence>
<dbReference type="Gene3D" id="1.20.1110.10">
    <property type="entry name" value="Calcium-transporting ATPase, transmembrane domain"/>
    <property type="match status" value="1"/>
</dbReference>
<dbReference type="SFLD" id="SFLDS00003">
    <property type="entry name" value="Haloacid_Dehalogenase"/>
    <property type="match status" value="1"/>
</dbReference>
<evidence type="ECO:0000256" key="1">
    <source>
        <dbReference type="ARBA" id="ARBA00004651"/>
    </source>
</evidence>
<dbReference type="InterPro" id="IPR023298">
    <property type="entry name" value="ATPase_P-typ_TM_dom_sf"/>
</dbReference>
<dbReference type="SUPFAM" id="SSF81665">
    <property type="entry name" value="Calcium ATPase, transmembrane domain M"/>
    <property type="match status" value="1"/>
</dbReference>
<name>A0ABN3C151_9MICC</name>
<dbReference type="Gene3D" id="2.70.150.10">
    <property type="entry name" value="Calcium-transporting ATPase, cytoplasmic transduction domain A"/>
    <property type="match status" value="1"/>
</dbReference>
<proteinExistence type="predicted"/>
<dbReference type="PRINTS" id="PR00119">
    <property type="entry name" value="CATATPASE"/>
</dbReference>
<dbReference type="SUPFAM" id="SSF56784">
    <property type="entry name" value="HAD-like"/>
    <property type="match status" value="1"/>
</dbReference>
<dbReference type="InterPro" id="IPR008250">
    <property type="entry name" value="ATPase_P-typ_transduc_dom_A_sf"/>
</dbReference>
<feature type="transmembrane region" description="Helical" evidence="9">
    <location>
        <begin position="887"/>
        <end position="908"/>
    </location>
</feature>
<accession>A0ABN3C151</accession>
<keyword evidence="12" id="KW-1185">Reference proteome</keyword>
<keyword evidence="7 9" id="KW-0472">Membrane</keyword>
<organism evidence="11 12">
    <name type="scientific">Sinomonas flava</name>
    <dbReference type="NCBI Taxonomy" id="496857"/>
    <lineage>
        <taxon>Bacteria</taxon>
        <taxon>Bacillati</taxon>
        <taxon>Actinomycetota</taxon>
        <taxon>Actinomycetes</taxon>
        <taxon>Micrococcales</taxon>
        <taxon>Micrococcaceae</taxon>
        <taxon>Sinomonas</taxon>
    </lineage>
</organism>
<dbReference type="SUPFAM" id="SSF81653">
    <property type="entry name" value="Calcium ATPase, transduction domain A"/>
    <property type="match status" value="1"/>
</dbReference>
<evidence type="ECO:0000259" key="10">
    <source>
        <dbReference type="SMART" id="SM00831"/>
    </source>
</evidence>
<feature type="transmembrane region" description="Helical" evidence="9">
    <location>
        <begin position="73"/>
        <end position="91"/>
    </location>
</feature>
<dbReference type="Pfam" id="PF13246">
    <property type="entry name" value="Cation_ATPase"/>
    <property type="match status" value="1"/>
</dbReference>
<feature type="transmembrane region" description="Helical" evidence="9">
    <location>
        <begin position="749"/>
        <end position="768"/>
    </location>
</feature>
<keyword evidence="6 9" id="KW-1133">Transmembrane helix</keyword>
<dbReference type="InterPro" id="IPR044492">
    <property type="entry name" value="P_typ_ATPase_HD_dom"/>
</dbReference>
<dbReference type="InterPro" id="IPR006068">
    <property type="entry name" value="ATPase_P-typ_cation-transptr_C"/>
</dbReference>
<reference evidence="11 12" key="1">
    <citation type="journal article" date="2019" name="Int. J. Syst. Evol. Microbiol.">
        <title>The Global Catalogue of Microorganisms (GCM) 10K type strain sequencing project: providing services to taxonomists for standard genome sequencing and annotation.</title>
        <authorList>
            <consortium name="The Broad Institute Genomics Platform"/>
            <consortium name="The Broad Institute Genome Sequencing Center for Infectious Disease"/>
            <person name="Wu L."/>
            <person name="Ma J."/>
        </authorList>
    </citation>
    <scope>NUCLEOTIDE SEQUENCE [LARGE SCALE GENOMIC DNA]</scope>
    <source>
        <strain evidence="11 12">JCM 16034</strain>
    </source>
</reference>
<keyword evidence="3" id="KW-0547">Nucleotide-binding</keyword>
<feature type="transmembrane region" description="Helical" evidence="9">
    <location>
        <begin position="789"/>
        <end position="812"/>
    </location>
</feature>
<evidence type="ECO:0000313" key="11">
    <source>
        <dbReference type="EMBL" id="GAA2202640.1"/>
    </source>
</evidence>
<evidence type="ECO:0000256" key="6">
    <source>
        <dbReference type="ARBA" id="ARBA00022989"/>
    </source>
</evidence>
<dbReference type="Pfam" id="PF00122">
    <property type="entry name" value="E1-E2_ATPase"/>
    <property type="match status" value="1"/>
</dbReference>
<dbReference type="InterPro" id="IPR036412">
    <property type="entry name" value="HAD-like_sf"/>
</dbReference>
<dbReference type="InterPro" id="IPR023214">
    <property type="entry name" value="HAD_sf"/>
</dbReference>
<sequence length="917" mass="95584">MPSFDTPRGPGEAGRVSENHHGLSVHEVVLLLETDPREGLDDSEVGRRREQFGENRLPGARGNGTVRRVWGQINNPLIYVLLAAGAVTTYLGEAVDATVIFGVVLVNMVVGFIQESRAESALDALRTMVATPATVVRAGRRQTVPSEDLVPGDLLLLEAGDRVPADARLVAHAELRVDESALTGESEPVTKNETVLPIPTPVADRSNMVYSGTLVSAGTGAAVAVKTGAETEIGQIHRLVGSVRGVETPLTQKLARFSAFLTVAILALAAVTFAVGVVRGEHPADMFTAAVALAVGAIPEGLQAAVTVTLAIGVSRMARRRAVVRRLPVVETLGSTTVICSDKTGTFTENQMTVLHVWTPGGSYSVTGTGYTPEGQLLDASGQPVDLTAHDGGGPLHAALVAGAVCGDATLALHDGGWRASGDPTEIAMVVAAAKAGVTREEFEGTHPRAASVPFSSERQFMATAHHDPAGGGGIVFAKGSVESILRLCSGRLGADGTVQPLDPEAVHGIAAGRAGEGLRVLATAVRRQDGAVLDESTLPGSMLLTGMVAMQDPPRTAVASAVRACREAGITVKMITGDHAATATAIAHRVGLLDGEPGHAAGQGLVLNGPALEALDGADYDRAVERARVFARVSPEQKLRLIASMQSQGNVVAMTGDGVNDAPALRQADIGIAMGRGGTEAAKEAADMVLTDDDFSTIEAAVEEGRGVFDNLTKFIVWTLPTNMAEGLVILVAILLGTTLPILPTQILWINMTTAVALGLMLAFEPKEPGIMTRRPRAPDRPLLTWPLLRRTGLVSALLLAGAWAGFHWALGQGASDGEARTLAVNLFVAVEAVYLFGCRSLRRFGQPGGPFSNRWLILGVSVQALAQLALTYVPAMNALFQTAPIGWQAWLAILAAAVATGVVVAVDKRVGSGEF</sequence>
<evidence type="ECO:0000256" key="5">
    <source>
        <dbReference type="ARBA" id="ARBA00022967"/>
    </source>
</evidence>
<feature type="domain" description="Cation-transporting P-type ATPase N-terminal" evidence="10">
    <location>
        <begin position="19"/>
        <end position="93"/>
    </location>
</feature>
<feature type="transmembrane region" description="Helical" evidence="9">
    <location>
        <begin position="824"/>
        <end position="843"/>
    </location>
</feature>
<comment type="catalytic activity">
    <reaction evidence="8">
        <text>ATP + H2O = ADP + phosphate + H(+)</text>
        <dbReference type="Rhea" id="RHEA:13065"/>
        <dbReference type="ChEBI" id="CHEBI:15377"/>
        <dbReference type="ChEBI" id="CHEBI:15378"/>
        <dbReference type="ChEBI" id="CHEBI:30616"/>
        <dbReference type="ChEBI" id="CHEBI:43474"/>
        <dbReference type="ChEBI" id="CHEBI:456216"/>
    </reaction>
</comment>
<evidence type="ECO:0000256" key="4">
    <source>
        <dbReference type="ARBA" id="ARBA00022840"/>
    </source>
</evidence>
<evidence type="ECO:0000256" key="9">
    <source>
        <dbReference type="SAM" id="Phobius"/>
    </source>
</evidence>
<gene>
    <name evidence="11" type="ORF">GCM10009849_31870</name>
</gene>
<dbReference type="Proteomes" id="UP001500432">
    <property type="component" value="Unassembled WGS sequence"/>
</dbReference>
<dbReference type="InterPro" id="IPR004014">
    <property type="entry name" value="ATPase_P-typ_cation-transptr_N"/>
</dbReference>
<dbReference type="Pfam" id="PF00690">
    <property type="entry name" value="Cation_ATPase_N"/>
    <property type="match status" value="1"/>
</dbReference>
<dbReference type="SMART" id="SM00831">
    <property type="entry name" value="Cation_ATPase_N"/>
    <property type="match status" value="1"/>
</dbReference>
<evidence type="ECO:0000256" key="7">
    <source>
        <dbReference type="ARBA" id="ARBA00023136"/>
    </source>
</evidence>
<dbReference type="Gene3D" id="3.40.1110.10">
    <property type="entry name" value="Calcium-transporting ATPase, cytoplasmic domain N"/>
    <property type="match status" value="1"/>
</dbReference>
<dbReference type="InterPro" id="IPR001757">
    <property type="entry name" value="P_typ_ATPase"/>
</dbReference>
<feature type="transmembrane region" description="Helical" evidence="9">
    <location>
        <begin position="257"/>
        <end position="278"/>
    </location>
</feature>
<dbReference type="NCBIfam" id="TIGR01494">
    <property type="entry name" value="ATPase_P-type"/>
    <property type="match status" value="2"/>
</dbReference>
<dbReference type="EMBL" id="BAAAQW010000011">
    <property type="protein sequence ID" value="GAA2202640.1"/>
    <property type="molecule type" value="Genomic_DNA"/>
</dbReference>
<feature type="transmembrane region" description="Helical" evidence="9">
    <location>
        <begin position="290"/>
        <end position="312"/>
    </location>
</feature>
<dbReference type="Pfam" id="PF08282">
    <property type="entry name" value="Hydrolase_3"/>
    <property type="match status" value="1"/>
</dbReference>
<feature type="transmembrane region" description="Helical" evidence="9">
    <location>
        <begin position="855"/>
        <end position="875"/>
    </location>
</feature>
<dbReference type="InterPro" id="IPR059000">
    <property type="entry name" value="ATPase_P-type_domA"/>
</dbReference>
<dbReference type="SUPFAM" id="SSF81660">
    <property type="entry name" value="Metal cation-transporting ATPase, ATP-binding domain N"/>
    <property type="match status" value="1"/>
</dbReference>
<dbReference type="SFLD" id="SFLDG00002">
    <property type="entry name" value="C1.7:_P-type_atpase_like"/>
    <property type="match status" value="1"/>
</dbReference>
<dbReference type="SFLD" id="SFLDF00027">
    <property type="entry name" value="p-type_atpase"/>
    <property type="match status" value="1"/>
</dbReference>
<keyword evidence="2 9" id="KW-0812">Transmembrane</keyword>
<feature type="transmembrane region" description="Helical" evidence="9">
    <location>
        <begin position="97"/>
        <end position="113"/>
    </location>
</feature>
<evidence type="ECO:0000313" key="12">
    <source>
        <dbReference type="Proteomes" id="UP001500432"/>
    </source>
</evidence>
<dbReference type="Gene3D" id="3.40.50.1000">
    <property type="entry name" value="HAD superfamily/HAD-like"/>
    <property type="match status" value="1"/>
</dbReference>